<dbReference type="InterPro" id="IPR017871">
    <property type="entry name" value="ABC_transporter-like_CS"/>
</dbReference>
<dbReference type="GO" id="GO:0016887">
    <property type="term" value="F:ATP hydrolysis activity"/>
    <property type="evidence" value="ECO:0007669"/>
    <property type="project" value="InterPro"/>
</dbReference>
<dbReference type="PANTHER" id="PTHR42939:SF2">
    <property type="entry name" value="ABC-TYPE TRANSPORTER ATP-BINDING PROTEIN ECSA"/>
    <property type="match status" value="1"/>
</dbReference>
<keyword evidence="1" id="KW-0813">Transport</keyword>
<dbReference type="PROSITE" id="PS50893">
    <property type="entry name" value="ABC_TRANSPORTER_2"/>
    <property type="match status" value="1"/>
</dbReference>
<dbReference type="SUPFAM" id="SSF52540">
    <property type="entry name" value="P-loop containing nucleoside triphosphate hydrolases"/>
    <property type="match status" value="1"/>
</dbReference>
<dbReference type="Gene3D" id="3.40.50.300">
    <property type="entry name" value="P-loop containing nucleotide triphosphate hydrolases"/>
    <property type="match status" value="1"/>
</dbReference>
<dbReference type="STRING" id="1742359.GCA_001439625_02765"/>
<evidence type="ECO:0000256" key="1">
    <source>
        <dbReference type="ARBA" id="ARBA00022448"/>
    </source>
</evidence>
<organism evidence="5 6">
    <name type="scientific">Cytobacillus dafuensis</name>
    <name type="common">Bacillus dafuensis</name>
    <dbReference type="NCBI Taxonomy" id="1742359"/>
    <lineage>
        <taxon>Bacteria</taxon>
        <taxon>Bacillati</taxon>
        <taxon>Bacillota</taxon>
        <taxon>Bacilli</taxon>
        <taxon>Bacillales</taxon>
        <taxon>Bacillaceae</taxon>
        <taxon>Cytobacillus</taxon>
    </lineage>
</organism>
<keyword evidence="6" id="KW-1185">Reference proteome</keyword>
<dbReference type="InterPro" id="IPR003439">
    <property type="entry name" value="ABC_transporter-like_ATP-bd"/>
</dbReference>
<dbReference type="CDD" id="cd03230">
    <property type="entry name" value="ABC_DR_subfamily_A"/>
    <property type="match status" value="1"/>
</dbReference>
<dbReference type="PANTHER" id="PTHR42939">
    <property type="entry name" value="ABC TRANSPORTER ATP-BINDING PROTEIN ALBC-RELATED"/>
    <property type="match status" value="1"/>
</dbReference>
<dbReference type="SMART" id="SM00382">
    <property type="entry name" value="AAA"/>
    <property type="match status" value="1"/>
</dbReference>
<dbReference type="EMBL" id="CP042593">
    <property type="protein sequence ID" value="QED49003.1"/>
    <property type="molecule type" value="Genomic_DNA"/>
</dbReference>
<dbReference type="AlphaFoldDB" id="A0A5B8Z9N7"/>
<dbReference type="Proteomes" id="UP000321555">
    <property type="component" value="Chromosome"/>
</dbReference>
<dbReference type="PROSITE" id="PS00211">
    <property type="entry name" value="ABC_TRANSPORTER_1"/>
    <property type="match status" value="1"/>
</dbReference>
<accession>A0A5B8Z9N7</accession>
<evidence type="ECO:0000313" key="5">
    <source>
        <dbReference type="EMBL" id="QED49003.1"/>
    </source>
</evidence>
<evidence type="ECO:0000259" key="4">
    <source>
        <dbReference type="PROSITE" id="PS50893"/>
    </source>
</evidence>
<evidence type="ECO:0000256" key="2">
    <source>
        <dbReference type="ARBA" id="ARBA00022741"/>
    </source>
</evidence>
<dbReference type="OrthoDB" id="9804819at2"/>
<keyword evidence="3 5" id="KW-0067">ATP-binding</keyword>
<name>A0A5B8Z9N7_CYTDA</name>
<dbReference type="InterPro" id="IPR027417">
    <property type="entry name" value="P-loop_NTPase"/>
</dbReference>
<protein>
    <submittedName>
        <fullName evidence="5">ABC transporter ATP-binding protein</fullName>
    </submittedName>
</protein>
<dbReference type="InterPro" id="IPR051782">
    <property type="entry name" value="ABC_Transporter_VariousFunc"/>
</dbReference>
<keyword evidence="2" id="KW-0547">Nucleotide-binding</keyword>
<sequence length="237" mass="26723">MQLLNVNIKEAGYEKDKSVIHNIQFNVQEGELIGLIGPNGAGKSTTIKTILGLLENMKGDVIFQQEAKYSYIPERPIFYDELTLWEHLDFIAAVEGIPDKEYLQHAKELLGNYNLADYAHEYPGKYSKGMQQKAMLIMSMITNPDVYIIDEPFIGLDPNAMKLFLESIQNERKRGAGILMSTHVLDTAEKVCDRFLIIHQGKLQAAGKLDEIRAQCNLPTGSLYDCFHLIAEGKTNE</sequence>
<gene>
    <name evidence="5" type="ORF">FSZ17_17975</name>
</gene>
<evidence type="ECO:0000313" key="6">
    <source>
        <dbReference type="Proteomes" id="UP000321555"/>
    </source>
</evidence>
<reference evidence="6" key="1">
    <citation type="submission" date="2019-08" db="EMBL/GenBank/DDBJ databases">
        <authorList>
            <person name="Zheng X."/>
        </authorList>
    </citation>
    <scope>NUCLEOTIDE SEQUENCE [LARGE SCALE GENOMIC DNA]</scope>
    <source>
        <strain evidence="6">FJAT-25496</strain>
    </source>
</reference>
<feature type="domain" description="ABC transporter" evidence="4">
    <location>
        <begin position="1"/>
        <end position="225"/>
    </location>
</feature>
<dbReference type="GO" id="GO:0005524">
    <property type="term" value="F:ATP binding"/>
    <property type="evidence" value="ECO:0007669"/>
    <property type="project" value="UniProtKB-KW"/>
</dbReference>
<dbReference type="KEGG" id="bda:FSZ17_17975"/>
<proteinExistence type="predicted"/>
<dbReference type="RefSeq" id="WP_057772188.1">
    <property type="nucleotide sequence ID" value="NZ_CP042593.1"/>
</dbReference>
<evidence type="ECO:0000256" key="3">
    <source>
        <dbReference type="ARBA" id="ARBA00022840"/>
    </source>
</evidence>
<dbReference type="InterPro" id="IPR003593">
    <property type="entry name" value="AAA+_ATPase"/>
</dbReference>
<dbReference type="Pfam" id="PF00005">
    <property type="entry name" value="ABC_tran"/>
    <property type="match status" value="1"/>
</dbReference>